<accession>A0A9P8D1K9</accession>
<dbReference type="PRINTS" id="PR00724">
    <property type="entry name" value="CRBOXYPTASEC"/>
</dbReference>
<evidence type="ECO:0000256" key="3">
    <source>
        <dbReference type="ARBA" id="ARBA00009431"/>
    </source>
</evidence>
<organism evidence="15 16">
    <name type="scientific">Mortierella alpina</name>
    <name type="common">Oleaginous fungus</name>
    <name type="synonym">Mortierella renispora</name>
    <dbReference type="NCBI Taxonomy" id="64518"/>
    <lineage>
        <taxon>Eukaryota</taxon>
        <taxon>Fungi</taxon>
        <taxon>Fungi incertae sedis</taxon>
        <taxon>Mucoromycota</taxon>
        <taxon>Mortierellomycotina</taxon>
        <taxon>Mortierellomycetes</taxon>
        <taxon>Mortierellales</taxon>
        <taxon>Mortierellaceae</taxon>
        <taxon>Mortierella</taxon>
    </lineage>
</organism>
<dbReference type="EMBL" id="JAIFTL010000074">
    <property type="protein sequence ID" value="KAG9324205.1"/>
    <property type="molecule type" value="Genomic_DNA"/>
</dbReference>
<comment type="caution">
    <text evidence="15">The sequence shown here is derived from an EMBL/GenBank/DDBJ whole genome shotgun (WGS) entry which is preliminary data.</text>
</comment>
<keyword evidence="12" id="KW-0378">Hydrolase</keyword>
<feature type="signal peptide" evidence="12">
    <location>
        <begin position="1"/>
        <end position="25"/>
    </location>
</feature>
<feature type="region of interest" description="Disordered" evidence="13">
    <location>
        <begin position="488"/>
        <end position="513"/>
    </location>
</feature>
<protein>
    <recommendedName>
        <fullName evidence="12">Carboxypeptidase</fullName>
        <ecNumber evidence="12">3.4.16.-</ecNumber>
    </recommendedName>
</protein>
<sequence length="608" mass="67453">MRPLHLAWLTAVALSHLSLLTVAQAQTKVADDYLVHDLPDLSTEDSAQLRQHAGHIAVDGAGESNLFFWLVANKQVQKKSKLGLDGNKRVDQDVKDVPEPMIVIKPDHKSQISLMPTRSSSADGYFLESGPLRFVDQKLTINKGGWHEFANVLFLDQPVGTGLSYTTEPLLGTLNEITDHFLGFLKAFFAIFPDRAEDELYLAGESYAGTYIPYFARGILDHNEHVAGGDIAYKLQGIVIGNGWIDPLHQYTSFIPYVDQHGLSTPQLMEQMVAQQQICLDAIRLHDRITQDSCEEIVQLVMQHSVKGGQKNPRCLNQYDVRLTDDFPACGLNWPYELPQMAAYLGRADVLKSLHATGAVTPWSECSSHVSQALRNDDSAPAVGLLPGILEKAKVLLFSGDQDLICNHIGTEYLISNMTWQGIQGFQDAPKIGWTVEDQSAGVWKQARNLTYVVLHNASHMVPYDQPLAALDMMNRFMELDPKMQSFSSKLDTDAPEDEEVPPGGQKVDIDQPKGSYISSKGSAVLLFVVMAVGVGAFVVIRNNRRQKKRGSGHDDVQWFPLGSNNSGGRRRVLNHEDELDELVVEGGIQDSDEEDEDDDDERVIARP</sequence>
<keyword evidence="4 12" id="KW-0121">Carboxypeptidase</keyword>
<evidence type="ECO:0000256" key="8">
    <source>
        <dbReference type="ARBA" id="ARBA00022989"/>
    </source>
</evidence>
<comment type="similarity">
    <text evidence="3 12">Belongs to the peptidase S10 family.</text>
</comment>
<dbReference type="InterPro" id="IPR029058">
    <property type="entry name" value="AB_hydrolase_fold"/>
</dbReference>
<evidence type="ECO:0000256" key="11">
    <source>
        <dbReference type="ARBA" id="ARBA00023180"/>
    </source>
</evidence>
<dbReference type="GO" id="GO:0006915">
    <property type="term" value="P:apoptotic process"/>
    <property type="evidence" value="ECO:0007669"/>
    <property type="project" value="UniProtKB-KW"/>
</dbReference>
<dbReference type="GO" id="GO:0005802">
    <property type="term" value="C:trans-Golgi network"/>
    <property type="evidence" value="ECO:0007669"/>
    <property type="project" value="TreeGrafter"/>
</dbReference>
<keyword evidence="10 14" id="KW-0472">Membrane</keyword>
<dbReference type="PANTHER" id="PTHR11802">
    <property type="entry name" value="SERINE PROTEASE FAMILY S10 SERINE CARBOXYPEPTIDASE"/>
    <property type="match status" value="1"/>
</dbReference>
<keyword evidence="7 12" id="KW-0732">Signal</keyword>
<reference evidence="15" key="1">
    <citation type="submission" date="2021-07" db="EMBL/GenBank/DDBJ databases">
        <title>Draft genome of Mortierella alpina, strain LL118, isolated from an aspen leaf litter sample.</title>
        <authorList>
            <person name="Yang S."/>
            <person name="Vinatzer B.A."/>
        </authorList>
    </citation>
    <scope>NUCLEOTIDE SEQUENCE</scope>
    <source>
        <strain evidence="15">LL118</strain>
    </source>
</reference>
<evidence type="ECO:0000256" key="12">
    <source>
        <dbReference type="RuleBase" id="RU361156"/>
    </source>
</evidence>
<dbReference type="Gene3D" id="3.40.50.1820">
    <property type="entry name" value="alpha/beta hydrolase"/>
    <property type="match status" value="1"/>
</dbReference>
<evidence type="ECO:0000256" key="2">
    <source>
        <dbReference type="ARBA" id="ARBA00004393"/>
    </source>
</evidence>
<evidence type="ECO:0000256" key="7">
    <source>
        <dbReference type="ARBA" id="ARBA00022729"/>
    </source>
</evidence>
<evidence type="ECO:0000256" key="5">
    <source>
        <dbReference type="ARBA" id="ARBA00022692"/>
    </source>
</evidence>
<dbReference type="PROSITE" id="PS00131">
    <property type="entry name" value="CARBOXYPEPT_SER_SER"/>
    <property type="match status" value="1"/>
</dbReference>
<evidence type="ECO:0000256" key="4">
    <source>
        <dbReference type="ARBA" id="ARBA00022645"/>
    </source>
</evidence>
<comment type="subcellular location">
    <subcellularLocation>
        <location evidence="2">Golgi apparatus</location>
        <location evidence="2">trans-Golgi network membrane</location>
        <topology evidence="2">Single-pass type I membrane protein</topology>
    </subcellularLocation>
</comment>
<evidence type="ECO:0000256" key="9">
    <source>
        <dbReference type="ARBA" id="ARBA00023034"/>
    </source>
</evidence>
<feature type="compositionally biased region" description="Acidic residues" evidence="13">
    <location>
        <begin position="591"/>
        <end position="602"/>
    </location>
</feature>
<feature type="region of interest" description="Disordered" evidence="13">
    <location>
        <begin position="546"/>
        <end position="608"/>
    </location>
</feature>
<name>A0A9P8D1K9_MORAP</name>
<dbReference type="AlphaFoldDB" id="A0A9P8D1K9"/>
<dbReference type="EC" id="3.4.16.-" evidence="12"/>
<dbReference type="PANTHER" id="PTHR11802:SF190">
    <property type="entry name" value="PHEROMONE-PROCESSING CARBOXYPEPTIDASE KEX1"/>
    <property type="match status" value="1"/>
</dbReference>
<dbReference type="GO" id="GO:0004185">
    <property type="term" value="F:serine-type carboxypeptidase activity"/>
    <property type="evidence" value="ECO:0007669"/>
    <property type="project" value="UniProtKB-UniRule"/>
</dbReference>
<dbReference type="Pfam" id="PF00450">
    <property type="entry name" value="Peptidase_S10"/>
    <property type="match status" value="1"/>
</dbReference>
<keyword evidence="9" id="KW-0333">Golgi apparatus</keyword>
<evidence type="ECO:0000256" key="10">
    <source>
        <dbReference type="ARBA" id="ARBA00023136"/>
    </source>
</evidence>
<evidence type="ECO:0000256" key="14">
    <source>
        <dbReference type="SAM" id="Phobius"/>
    </source>
</evidence>
<gene>
    <name evidence="15" type="ORF">KVV02_002006</name>
</gene>
<dbReference type="Proteomes" id="UP000717515">
    <property type="component" value="Unassembled WGS sequence"/>
</dbReference>
<keyword evidence="8 14" id="KW-1133">Transmembrane helix</keyword>
<evidence type="ECO:0000256" key="1">
    <source>
        <dbReference type="ARBA" id="ARBA00001003"/>
    </source>
</evidence>
<dbReference type="GO" id="GO:0006508">
    <property type="term" value="P:proteolysis"/>
    <property type="evidence" value="ECO:0007669"/>
    <property type="project" value="UniProtKB-KW"/>
</dbReference>
<evidence type="ECO:0000313" key="16">
    <source>
        <dbReference type="Proteomes" id="UP000717515"/>
    </source>
</evidence>
<feature type="chain" id="PRO_5040543530" description="Carboxypeptidase" evidence="12">
    <location>
        <begin position="26"/>
        <end position="608"/>
    </location>
</feature>
<evidence type="ECO:0000256" key="6">
    <source>
        <dbReference type="ARBA" id="ARBA00022703"/>
    </source>
</evidence>
<proteinExistence type="inferred from homology"/>
<evidence type="ECO:0000256" key="13">
    <source>
        <dbReference type="SAM" id="MobiDB-lite"/>
    </source>
</evidence>
<keyword evidence="6" id="KW-0053">Apoptosis</keyword>
<keyword evidence="5 14" id="KW-0812">Transmembrane</keyword>
<keyword evidence="11" id="KW-0325">Glycoprotein</keyword>
<dbReference type="InterPro" id="IPR001563">
    <property type="entry name" value="Peptidase_S10"/>
</dbReference>
<keyword evidence="12" id="KW-0645">Protease</keyword>
<feature type="transmembrane region" description="Helical" evidence="14">
    <location>
        <begin position="522"/>
        <end position="541"/>
    </location>
</feature>
<dbReference type="SUPFAM" id="SSF53474">
    <property type="entry name" value="alpha/beta-Hydrolases"/>
    <property type="match status" value="1"/>
</dbReference>
<evidence type="ECO:0000313" key="15">
    <source>
        <dbReference type="EMBL" id="KAG9324205.1"/>
    </source>
</evidence>
<dbReference type="InterPro" id="IPR018202">
    <property type="entry name" value="Ser_caboxypep_ser_AS"/>
</dbReference>
<comment type="catalytic activity">
    <reaction evidence="1">
        <text>Preferential release of a C-terminal arginine or lysine residue.</text>
        <dbReference type="EC" id="3.4.16.6"/>
    </reaction>
</comment>